<keyword evidence="2" id="KW-1185">Reference proteome</keyword>
<accession>A0A843VMW1</accession>
<feature type="non-terminal residue" evidence="1">
    <location>
        <position position="1"/>
    </location>
</feature>
<dbReference type="Proteomes" id="UP000652761">
    <property type="component" value="Unassembled WGS sequence"/>
</dbReference>
<evidence type="ECO:0000313" key="2">
    <source>
        <dbReference type="Proteomes" id="UP000652761"/>
    </source>
</evidence>
<sequence length="118" mass="13333">MCSSLTSCRVRCAGSTLWRSEVSVPVVRRFLLTWLLGVSRGDTWLFLPNLVEVWDVGACVVRLGSHVVAPMFRVVFSPTLVVGHGVALFRYFFQLLWLVRDWLSLLSLVREAHSPTLS</sequence>
<proteinExistence type="predicted"/>
<gene>
    <name evidence="1" type="ORF">Taro_030621</name>
</gene>
<organism evidence="1 2">
    <name type="scientific">Colocasia esculenta</name>
    <name type="common">Wild taro</name>
    <name type="synonym">Arum esculentum</name>
    <dbReference type="NCBI Taxonomy" id="4460"/>
    <lineage>
        <taxon>Eukaryota</taxon>
        <taxon>Viridiplantae</taxon>
        <taxon>Streptophyta</taxon>
        <taxon>Embryophyta</taxon>
        <taxon>Tracheophyta</taxon>
        <taxon>Spermatophyta</taxon>
        <taxon>Magnoliopsida</taxon>
        <taxon>Liliopsida</taxon>
        <taxon>Araceae</taxon>
        <taxon>Aroideae</taxon>
        <taxon>Colocasieae</taxon>
        <taxon>Colocasia</taxon>
    </lineage>
</organism>
<dbReference type="AlphaFoldDB" id="A0A843VMW1"/>
<reference evidence="1" key="1">
    <citation type="submission" date="2017-07" db="EMBL/GenBank/DDBJ databases">
        <title>Taro Niue Genome Assembly and Annotation.</title>
        <authorList>
            <person name="Atibalentja N."/>
            <person name="Keating K."/>
            <person name="Fields C.J."/>
        </authorList>
    </citation>
    <scope>NUCLEOTIDE SEQUENCE</scope>
    <source>
        <strain evidence="1">Niue_2</strain>
        <tissue evidence="1">Leaf</tissue>
    </source>
</reference>
<dbReference type="EMBL" id="NMUH01002118">
    <property type="protein sequence ID" value="MQL97928.1"/>
    <property type="molecule type" value="Genomic_DNA"/>
</dbReference>
<evidence type="ECO:0000313" key="1">
    <source>
        <dbReference type="EMBL" id="MQL97928.1"/>
    </source>
</evidence>
<name>A0A843VMW1_COLES</name>
<protein>
    <submittedName>
        <fullName evidence="1">Uncharacterized protein</fullName>
    </submittedName>
</protein>
<comment type="caution">
    <text evidence="1">The sequence shown here is derived from an EMBL/GenBank/DDBJ whole genome shotgun (WGS) entry which is preliminary data.</text>
</comment>